<dbReference type="NCBIfam" id="TIGR02436">
    <property type="entry name" value="four helix bundle protein"/>
    <property type="match status" value="1"/>
</dbReference>
<evidence type="ECO:0000313" key="1">
    <source>
        <dbReference type="EMBL" id="MCL2914154.1"/>
    </source>
</evidence>
<reference evidence="1 2" key="1">
    <citation type="submission" date="2022-01" db="EMBL/GenBank/DDBJ databases">
        <title>Whole genome-based taxonomy of the Shewanellaceae.</title>
        <authorList>
            <person name="Martin-Rodriguez A.J."/>
        </authorList>
    </citation>
    <scope>NUCLEOTIDE SEQUENCE [LARGE SCALE GENOMIC DNA]</scope>
    <source>
        <strain evidence="1 2">DSM 21332</strain>
    </source>
</reference>
<protein>
    <submittedName>
        <fullName evidence="1">Four helix bundle protein</fullName>
    </submittedName>
</protein>
<dbReference type="Proteomes" id="UP001202831">
    <property type="component" value="Unassembled WGS sequence"/>
</dbReference>
<accession>A0ABT0N6S2</accession>
<dbReference type="CDD" id="cd16377">
    <property type="entry name" value="23S_rRNA_IVP_like"/>
    <property type="match status" value="1"/>
</dbReference>
<organism evidence="1 2">
    <name type="scientific">Shewanella corallii</name>
    <dbReference type="NCBI Taxonomy" id="560080"/>
    <lineage>
        <taxon>Bacteria</taxon>
        <taxon>Pseudomonadati</taxon>
        <taxon>Pseudomonadota</taxon>
        <taxon>Gammaproteobacteria</taxon>
        <taxon>Alteromonadales</taxon>
        <taxon>Shewanellaceae</taxon>
        <taxon>Shewanella</taxon>
    </lineage>
</organism>
<dbReference type="InterPro" id="IPR012657">
    <property type="entry name" value="23S_rRNA-intervening_sequence"/>
</dbReference>
<dbReference type="RefSeq" id="WP_249248877.1">
    <property type="nucleotide sequence ID" value="NZ_JAKIKT010000003.1"/>
</dbReference>
<dbReference type="Gene3D" id="1.20.1440.60">
    <property type="entry name" value="23S rRNA-intervening sequence"/>
    <property type="match status" value="1"/>
</dbReference>
<sequence length="112" mass="12688">MQYENMDVWLRSRKLAVDVYKALAALNDFGFKSQITRAILSVPSNIAEGFERLSSKEKVRFLDFAKGSIGEFKTQVDIGIEIGYIDPLLGANWMDEAEQISKMLGALIRKNR</sequence>
<gene>
    <name evidence="1" type="ORF">L2725_10290</name>
</gene>
<comment type="caution">
    <text evidence="1">The sequence shown here is derived from an EMBL/GenBank/DDBJ whole genome shotgun (WGS) entry which is preliminary data.</text>
</comment>
<keyword evidence="2" id="KW-1185">Reference proteome</keyword>
<proteinExistence type="predicted"/>
<dbReference type="Pfam" id="PF05635">
    <property type="entry name" value="23S_rRNA_IVP"/>
    <property type="match status" value="1"/>
</dbReference>
<dbReference type="SUPFAM" id="SSF158446">
    <property type="entry name" value="IVS-encoded protein-like"/>
    <property type="match status" value="1"/>
</dbReference>
<dbReference type="EMBL" id="JAKIKT010000003">
    <property type="protein sequence ID" value="MCL2914154.1"/>
    <property type="molecule type" value="Genomic_DNA"/>
</dbReference>
<dbReference type="NCBIfam" id="NF008912">
    <property type="entry name" value="PRK12275.1-6"/>
    <property type="match status" value="1"/>
</dbReference>
<dbReference type="InterPro" id="IPR036583">
    <property type="entry name" value="23S_rRNA_IVS_sf"/>
</dbReference>
<name>A0ABT0N6S2_9GAMM</name>
<evidence type="ECO:0000313" key="2">
    <source>
        <dbReference type="Proteomes" id="UP001202831"/>
    </source>
</evidence>
<dbReference type="PANTHER" id="PTHR38471">
    <property type="entry name" value="FOUR HELIX BUNDLE PROTEIN"/>
    <property type="match status" value="1"/>
</dbReference>
<dbReference type="PANTHER" id="PTHR38471:SF2">
    <property type="entry name" value="FOUR HELIX BUNDLE PROTEIN"/>
    <property type="match status" value="1"/>
</dbReference>